<dbReference type="GO" id="GO:0016757">
    <property type="term" value="F:glycosyltransferase activity"/>
    <property type="evidence" value="ECO:0007669"/>
    <property type="project" value="InterPro"/>
</dbReference>
<protein>
    <submittedName>
        <fullName evidence="3">Glycosyltransferase</fullName>
    </submittedName>
</protein>
<gene>
    <name evidence="3" type="ORF">AKJ09_09406</name>
</gene>
<dbReference type="InterPro" id="IPR028098">
    <property type="entry name" value="Glyco_trans_4-like_N"/>
</dbReference>
<organism evidence="3 4">
    <name type="scientific">Labilithrix luteola</name>
    <dbReference type="NCBI Taxonomy" id="1391654"/>
    <lineage>
        <taxon>Bacteria</taxon>
        <taxon>Pseudomonadati</taxon>
        <taxon>Myxococcota</taxon>
        <taxon>Polyangia</taxon>
        <taxon>Polyangiales</taxon>
        <taxon>Labilitrichaceae</taxon>
        <taxon>Labilithrix</taxon>
    </lineage>
</organism>
<dbReference type="AlphaFoldDB" id="A0A0K1QAJ4"/>
<feature type="domain" description="Glycosyl transferase family 1" evidence="1">
    <location>
        <begin position="206"/>
        <end position="355"/>
    </location>
</feature>
<evidence type="ECO:0000313" key="3">
    <source>
        <dbReference type="EMBL" id="AKV02743.1"/>
    </source>
</evidence>
<dbReference type="SUPFAM" id="SSF53756">
    <property type="entry name" value="UDP-Glycosyltransferase/glycogen phosphorylase"/>
    <property type="match status" value="1"/>
</dbReference>
<dbReference type="Proteomes" id="UP000064967">
    <property type="component" value="Chromosome"/>
</dbReference>
<keyword evidence="4" id="KW-1185">Reference proteome</keyword>
<dbReference type="InterPro" id="IPR050194">
    <property type="entry name" value="Glycosyltransferase_grp1"/>
</dbReference>
<accession>A0A0K1QAJ4</accession>
<proteinExistence type="predicted"/>
<dbReference type="EMBL" id="CP012333">
    <property type="protein sequence ID" value="AKV02743.1"/>
    <property type="molecule type" value="Genomic_DNA"/>
</dbReference>
<dbReference type="KEGG" id="llu:AKJ09_09406"/>
<evidence type="ECO:0000313" key="4">
    <source>
        <dbReference type="Proteomes" id="UP000064967"/>
    </source>
</evidence>
<dbReference type="InterPro" id="IPR001296">
    <property type="entry name" value="Glyco_trans_1"/>
</dbReference>
<feature type="domain" description="Glycosyltransferase subfamily 4-like N-terminal" evidence="2">
    <location>
        <begin position="31"/>
        <end position="194"/>
    </location>
</feature>
<evidence type="ECO:0000259" key="2">
    <source>
        <dbReference type="Pfam" id="PF13439"/>
    </source>
</evidence>
<evidence type="ECO:0000259" key="1">
    <source>
        <dbReference type="Pfam" id="PF00534"/>
    </source>
</evidence>
<name>A0A0K1QAJ4_9BACT</name>
<dbReference type="RefSeq" id="WP_169928327.1">
    <property type="nucleotide sequence ID" value="NZ_CP012333.1"/>
</dbReference>
<keyword evidence="3" id="KW-0808">Transferase</keyword>
<dbReference type="Gene3D" id="3.40.50.2000">
    <property type="entry name" value="Glycogen Phosphorylase B"/>
    <property type="match status" value="2"/>
</dbReference>
<sequence>MASGDADVRREVGPTRRLRVAFVADTLHAPIGGGVTSGARVVERLRRYHDVQVIGADAPGEGDVRLPGFVIPVHAMKAMHFVMARPVRKELDKAIAEADVVHLQFPFWLSFAALSAARRANKPVVAGFHVQPENALHNVGIWLPVINDVVYRLWVDHLYSHAACVVCPSPFAERKLRSYGLAAKTAIISNGIPDDITPNGPNAREPEHEGSFVIVTLGRLASEKRQSVVIEAVRRSRNARKIKLVVAGTGPLEAQLKDLAKTLPNGAEVGFLPRERLLQLLRSADLFVHASEVELEGIAVMEAIGSGLPVIVADAPESAAKDFALDDDFRFPAGNVRKLAQRIDALIEAPDLLRAARTRYLERAPAFDFGECAKQLAMVYDDVVRAAHPKTSNGSR</sequence>
<reference evidence="3 4" key="1">
    <citation type="submission" date="2015-08" db="EMBL/GenBank/DDBJ databases">
        <authorList>
            <person name="Babu N.S."/>
            <person name="Beckwith C.J."/>
            <person name="Beseler K.G."/>
            <person name="Brison A."/>
            <person name="Carone J.V."/>
            <person name="Caskin T.P."/>
            <person name="Diamond M."/>
            <person name="Durham M.E."/>
            <person name="Foxe J.M."/>
            <person name="Go M."/>
            <person name="Henderson B.A."/>
            <person name="Jones I.B."/>
            <person name="McGettigan J.A."/>
            <person name="Micheletti S.J."/>
            <person name="Nasrallah M.E."/>
            <person name="Ortiz D."/>
            <person name="Piller C.R."/>
            <person name="Privatt S.R."/>
            <person name="Schneider S.L."/>
            <person name="Sharp S."/>
            <person name="Smith T.C."/>
            <person name="Stanton J.D."/>
            <person name="Ullery H.E."/>
            <person name="Wilson R.J."/>
            <person name="Serrano M.G."/>
            <person name="Buck G."/>
            <person name="Lee V."/>
            <person name="Wang Y."/>
            <person name="Carvalho R."/>
            <person name="Voegtly L."/>
            <person name="Shi R."/>
            <person name="Duckworth R."/>
            <person name="Johnson A."/>
            <person name="Loviza R."/>
            <person name="Walstead R."/>
            <person name="Shah Z."/>
            <person name="Kiflezghi M."/>
            <person name="Wade K."/>
            <person name="Ball S.L."/>
            <person name="Bradley K.W."/>
            <person name="Asai D.J."/>
            <person name="Bowman C.A."/>
            <person name="Russell D.A."/>
            <person name="Pope W.H."/>
            <person name="Jacobs-Sera D."/>
            <person name="Hendrix R.W."/>
            <person name="Hatfull G.F."/>
        </authorList>
    </citation>
    <scope>NUCLEOTIDE SEQUENCE [LARGE SCALE GENOMIC DNA]</scope>
    <source>
        <strain evidence="3 4">DSM 27648</strain>
    </source>
</reference>
<dbReference type="STRING" id="1391654.AKJ09_09406"/>
<dbReference type="PANTHER" id="PTHR45947:SF3">
    <property type="entry name" value="SULFOQUINOVOSYL TRANSFERASE SQD2"/>
    <property type="match status" value="1"/>
</dbReference>
<dbReference type="PANTHER" id="PTHR45947">
    <property type="entry name" value="SULFOQUINOVOSYL TRANSFERASE SQD2"/>
    <property type="match status" value="1"/>
</dbReference>
<dbReference type="Pfam" id="PF13439">
    <property type="entry name" value="Glyco_transf_4"/>
    <property type="match status" value="1"/>
</dbReference>
<dbReference type="Pfam" id="PF00534">
    <property type="entry name" value="Glycos_transf_1"/>
    <property type="match status" value="1"/>
</dbReference>